<dbReference type="EMBL" id="BPLQ01012095">
    <property type="protein sequence ID" value="GIY62494.1"/>
    <property type="molecule type" value="Genomic_DNA"/>
</dbReference>
<proteinExistence type="predicted"/>
<keyword evidence="2" id="KW-1185">Reference proteome</keyword>
<comment type="caution">
    <text evidence="1">The sequence shown here is derived from an EMBL/GenBank/DDBJ whole genome shotgun (WGS) entry which is preliminary data.</text>
</comment>
<reference evidence="1 2" key="1">
    <citation type="submission" date="2021-06" db="EMBL/GenBank/DDBJ databases">
        <title>Caerostris darwini draft genome.</title>
        <authorList>
            <person name="Kono N."/>
            <person name="Arakawa K."/>
        </authorList>
    </citation>
    <scope>NUCLEOTIDE SEQUENCE [LARGE SCALE GENOMIC DNA]</scope>
</reference>
<protein>
    <submittedName>
        <fullName evidence="1">Uncharacterized protein</fullName>
    </submittedName>
</protein>
<organism evidence="1 2">
    <name type="scientific">Caerostris darwini</name>
    <dbReference type="NCBI Taxonomy" id="1538125"/>
    <lineage>
        <taxon>Eukaryota</taxon>
        <taxon>Metazoa</taxon>
        <taxon>Ecdysozoa</taxon>
        <taxon>Arthropoda</taxon>
        <taxon>Chelicerata</taxon>
        <taxon>Arachnida</taxon>
        <taxon>Araneae</taxon>
        <taxon>Araneomorphae</taxon>
        <taxon>Entelegynae</taxon>
        <taxon>Araneoidea</taxon>
        <taxon>Araneidae</taxon>
        <taxon>Caerostris</taxon>
    </lineage>
</organism>
<name>A0AAV4UYG3_9ARAC</name>
<dbReference type="AlphaFoldDB" id="A0AAV4UYG3"/>
<accession>A0AAV4UYG3</accession>
<sequence length="138" mass="15097">MISAKGIIGCDRDTVQALAGFEASLDSSFSPICHRTRQQTRERLISSPSVDSRVDSDILETVCELIDEVSCVTPMTIARGVVQVLSPSTIIDIEDVPSAFSSPLNFMIVQGLLVLNCVLPLLLTKSRFSLLTWRLLLC</sequence>
<gene>
    <name evidence="1" type="ORF">CDAR_495211</name>
</gene>
<evidence type="ECO:0000313" key="2">
    <source>
        <dbReference type="Proteomes" id="UP001054837"/>
    </source>
</evidence>
<evidence type="ECO:0000313" key="1">
    <source>
        <dbReference type="EMBL" id="GIY62494.1"/>
    </source>
</evidence>
<dbReference type="Proteomes" id="UP001054837">
    <property type="component" value="Unassembled WGS sequence"/>
</dbReference>